<evidence type="ECO:0000259" key="1">
    <source>
        <dbReference type="Pfam" id="PF00149"/>
    </source>
</evidence>
<comment type="caution">
    <text evidence="2">The sequence shown here is derived from an EMBL/GenBank/DDBJ whole genome shotgun (WGS) entry which is preliminary data.</text>
</comment>
<dbReference type="AlphaFoldDB" id="A0A4V2S6N8"/>
<dbReference type="InterPro" id="IPR029052">
    <property type="entry name" value="Metallo-depent_PP-like"/>
</dbReference>
<dbReference type="SUPFAM" id="SSF56300">
    <property type="entry name" value="Metallo-dependent phosphatases"/>
    <property type="match status" value="1"/>
</dbReference>
<dbReference type="Pfam" id="PF00149">
    <property type="entry name" value="Metallophos"/>
    <property type="match status" value="1"/>
</dbReference>
<evidence type="ECO:0000313" key="2">
    <source>
        <dbReference type="EMBL" id="TCO56770.1"/>
    </source>
</evidence>
<dbReference type="Proteomes" id="UP000295680">
    <property type="component" value="Unassembled WGS sequence"/>
</dbReference>
<name>A0A4V2S6N8_9PSEU</name>
<protein>
    <submittedName>
        <fullName evidence="2">Calcineurin-like phosphoesterase family protein</fullName>
    </submittedName>
</protein>
<accession>A0A4V2S6N8</accession>
<dbReference type="Gene3D" id="3.60.21.10">
    <property type="match status" value="1"/>
</dbReference>
<dbReference type="GO" id="GO:0016787">
    <property type="term" value="F:hydrolase activity"/>
    <property type="evidence" value="ECO:0007669"/>
    <property type="project" value="InterPro"/>
</dbReference>
<gene>
    <name evidence="2" type="ORF">EV192_106245</name>
</gene>
<reference evidence="2 3" key="1">
    <citation type="submission" date="2019-03" db="EMBL/GenBank/DDBJ databases">
        <title>Genomic Encyclopedia of Type Strains, Phase IV (KMG-IV): sequencing the most valuable type-strain genomes for metagenomic binning, comparative biology and taxonomic classification.</title>
        <authorList>
            <person name="Goeker M."/>
        </authorList>
    </citation>
    <scope>NUCLEOTIDE SEQUENCE [LARGE SCALE GENOMIC DNA]</scope>
    <source>
        <strain evidence="2 3">DSM 45934</strain>
    </source>
</reference>
<dbReference type="OrthoDB" id="3613803at2"/>
<dbReference type="EMBL" id="SLWS01000006">
    <property type="protein sequence ID" value="TCO56770.1"/>
    <property type="molecule type" value="Genomic_DNA"/>
</dbReference>
<dbReference type="InterPro" id="IPR004843">
    <property type="entry name" value="Calcineurin-like_PHP"/>
</dbReference>
<evidence type="ECO:0000313" key="3">
    <source>
        <dbReference type="Proteomes" id="UP000295680"/>
    </source>
</evidence>
<feature type="domain" description="Calcineurin-like phosphoesterase" evidence="1">
    <location>
        <begin position="12"/>
        <end position="186"/>
    </location>
</feature>
<keyword evidence="3" id="KW-1185">Reference proteome</keyword>
<sequence>MTPGDLPAQTRRIVVISDTQIPYEHRPAVAGLIRFIGDYQPDEVVHIGDLMDYPQPSRWSKGSAAEYEGSVFADSDYAKKNFLHPLRDAYSGPVGVIEGNHDLRPRTYLAKYAPALADSGAFTLPSLLDFDGFGIRLLPDFYDVAPGWVMTHGHLGKIALSQVAGNTALGAAKRFGRSVVMGHTHRLGIGHHATGYDGRVSRTLTGFEVGHLMDTRKAGYLNGATANWQMGFGIVHATDKHVQVNAIAISNRFVVDGRVYPLRIKPGGTHRRDAA</sequence>
<dbReference type="RefSeq" id="WP_132120314.1">
    <property type="nucleotide sequence ID" value="NZ_SLWS01000006.1"/>
</dbReference>
<organism evidence="2 3">
    <name type="scientific">Actinocrispum wychmicini</name>
    <dbReference type="NCBI Taxonomy" id="1213861"/>
    <lineage>
        <taxon>Bacteria</taxon>
        <taxon>Bacillati</taxon>
        <taxon>Actinomycetota</taxon>
        <taxon>Actinomycetes</taxon>
        <taxon>Pseudonocardiales</taxon>
        <taxon>Pseudonocardiaceae</taxon>
        <taxon>Actinocrispum</taxon>
    </lineage>
</organism>
<proteinExistence type="predicted"/>